<evidence type="ECO:0000256" key="2">
    <source>
        <dbReference type="ARBA" id="ARBA00011233"/>
    </source>
</evidence>
<dbReference type="PRINTS" id="PR00184">
    <property type="entry name" value="NEISSPPORIN"/>
</dbReference>
<evidence type="ECO:0000256" key="9">
    <source>
        <dbReference type="ARBA" id="ARBA00023136"/>
    </source>
</evidence>
<evidence type="ECO:0000256" key="3">
    <source>
        <dbReference type="ARBA" id="ARBA00022448"/>
    </source>
</evidence>
<proteinExistence type="predicted"/>
<dbReference type="GO" id="GO:0015288">
    <property type="term" value="F:porin activity"/>
    <property type="evidence" value="ECO:0007669"/>
    <property type="project" value="UniProtKB-KW"/>
</dbReference>
<dbReference type="RefSeq" id="WP_124580125.1">
    <property type="nucleotide sequence ID" value="NZ_QTQV01000009.1"/>
</dbReference>
<dbReference type="Pfam" id="PF13609">
    <property type="entry name" value="Porin_4"/>
    <property type="match status" value="1"/>
</dbReference>
<evidence type="ECO:0000256" key="1">
    <source>
        <dbReference type="ARBA" id="ARBA00004571"/>
    </source>
</evidence>
<feature type="signal peptide" evidence="11">
    <location>
        <begin position="1"/>
        <end position="38"/>
    </location>
</feature>
<dbReference type="Proteomes" id="UP000277921">
    <property type="component" value="Unassembled WGS sequence"/>
</dbReference>
<dbReference type="Gene3D" id="2.40.160.10">
    <property type="entry name" value="Porin"/>
    <property type="match status" value="1"/>
</dbReference>
<keyword evidence="9" id="KW-0472">Membrane</keyword>
<evidence type="ECO:0000256" key="4">
    <source>
        <dbReference type="ARBA" id="ARBA00022452"/>
    </source>
</evidence>
<evidence type="ECO:0000256" key="8">
    <source>
        <dbReference type="ARBA" id="ARBA00023114"/>
    </source>
</evidence>
<comment type="subcellular location">
    <subcellularLocation>
        <location evidence="1">Cell outer membrane</location>
        <topology evidence="1">Multi-pass membrane protein</topology>
    </subcellularLocation>
</comment>
<reference evidence="13 14" key="1">
    <citation type="submission" date="2018-08" db="EMBL/GenBank/DDBJ databases">
        <title>Comparative analysis of Burkholderia isolates from Puerto Rico.</title>
        <authorList>
            <person name="Hall C."/>
            <person name="Sahl J."/>
            <person name="Wagner D."/>
        </authorList>
    </citation>
    <scope>NUCLEOTIDE SEQUENCE [LARGE SCALE GENOMIC DNA]</scope>
    <source>
        <strain evidence="13 14">Bp9025</strain>
    </source>
</reference>
<dbReference type="GO" id="GO:0034220">
    <property type="term" value="P:monoatomic ion transmembrane transport"/>
    <property type="evidence" value="ECO:0007669"/>
    <property type="project" value="InterPro"/>
</dbReference>
<keyword evidence="5" id="KW-0812">Transmembrane</keyword>
<dbReference type="SUPFAM" id="SSF56935">
    <property type="entry name" value="Porins"/>
    <property type="match status" value="1"/>
</dbReference>
<dbReference type="InterPro" id="IPR033900">
    <property type="entry name" value="Gram_neg_porin_domain"/>
</dbReference>
<dbReference type="InterPro" id="IPR001702">
    <property type="entry name" value="Porin_Gram-ve"/>
</dbReference>
<dbReference type="InterPro" id="IPR023614">
    <property type="entry name" value="Porin_dom_sf"/>
</dbReference>
<evidence type="ECO:0000256" key="5">
    <source>
        <dbReference type="ARBA" id="ARBA00022692"/>
    </source>
</evidence>
<keyword evidence="10" id="KW-0998">Cell outer membrane</keyword>
<accession>A0A3N8PTU3</accession>
<sequence length="374" mass="39786">MNTIGKYQSGRDTKRGYRAIGMALGACAFAGASNAAFAQSSVTLYGIVDAGITWVSNAGGKTATLMDTGIMQANRLGFRGVEDLGGGLKAIFTLETGYNLGTGALGQGGLGFGRQSWVGLTHERYGTVKLGRQLDFMYDPLGTYNTPTLSAGGYGNNPLDNDRMGGQRVNNAVKYLSPRFGGLTLGAMYGFSNLPGQINGNGRTYSFSANYTNGPLSVATAYADISGQTIDISPIVGSSKPVLLGGDFARTWGAGGTYQVVPNVTLYALYTQAIYRGASAAANGTFHNYEGGVSWLFRSFWNFGFGYTLTTLNGNKYHQGNLTADYFLSKRTDVYVQSIFQHATGDTAHADVISMPGSSGRNQLLLRVGMRHKF</sequence>
<dbReference type="EMBL" id="QTQV01000009">
    <property type="protein sequence ID" value="RQT14991.1"/>
    <property type="molecule type" value="Genomic_DNA"/>
</dbReference>
<protein>
    <submittedName>
        <fullName evidence="13">Porin</fullName>
    </submittedName>
</protein>
<name>A0A3N8PTU3_9BURK</name>
<comment type="caution">
    <text evidence="13">The sequence shown here is derived from an EMBL/GenBank/DDBJ whole genome shotgun (WGS) entry which is preliminary data.</text>
</comment>
<gene>
    <name evidence="13" type="ORF">DF051_17760</name>
</gene>
<dbReference type="PRINTS" id="PR00182">
    <property type="entry name" value="ECOLNEIPORIN"/>
</dbReference>
<keyword evidence="7" id="KW-0406">Ion transport</keyword>
<dbReference type="CDD" id="cd00342">
    <property type="entry name" value="gram_neg_porins"/>
    <property type="match status" value="1"/>
</dbReference>
<keyword evidence="6 11" id="KW-0732">Signal</keyword>
<dbReference type="AlphaFoldDB" id="A0A3N8PTU3"/>
<dbReference type="PANTHER" id="PTHR34501:SF9">
    <property type="entry name" value="MAJOR OUTER MEMBRANE PROTEIN P.IA"/>
    <property type="match status" value="1"/>
</dbReference>
<evidence type="ECO:0000313" key="14">
    <source>
        <dbReference type="Proteomes" id="UP000277921"/>
    </source>
</evidence>
<dbReference type="InterPro" id="IPR050298">
    <property type="entry name" value="Gram-neg_bact_OMP"/>
</dbReference>
<evidence type="ECO:0000256" key="11">
    <source>
        <dbReference type="SAM" id="SignalP"/>
    </source>
</evidence>
<keyword evidence="4" id="KW-1134">Transmembrane beta strand</keyword>
<organism evidence="13 14">
    <name type="scientific">Burkholderia contaminans</name>
    <dbReference type="NCBI Taxonomy" id="488447"/>
    <lineage>
        <taxon>Bacteria</taxon>
        <taxon>Pseudomonadati</taxon>
        <taxon>Pseudomonadota</taxon>
        <taxon>Betaproteobacteria</taxon>
        <taxon>Burkholderiales</taxon>
        <taxon>Burkholderiaceae</taxon>
        <taxon>Burkholderia</taxon>
        <taxon>Burkholderia cepacia complex</taxon>
    </lineage>
</organism>
<evidence type="ECO:0000256" key="7">
    <source>
        <dbReference type="ARBA" id="ARBA00023065"/>
    </source>
</evidence>
<keyword evidence="8" id="KW-0626">Porin</keyword>
<dbReference type="PANTHER" id="PTHR34501">
    <property type="entry name" value="PROTEIN YDDL-RELATED"/>
    <property type="match status" value="1"/>
</dbReference>
<dbReference type="GO" id="GO:0046930">
    <property type="term" value="C:pore complex"/>
    <property type="evidence" value="ECO:0007669"/>
    <property type="project" value="UniProtKB-KW"/>
</dbReference>
<feature type="domain" description="Porin" evidence="12">
    <location>
        <begin position="27"/>
        <end position="337"/>
    </location>
</feature>
<feature type="chain" id="PRO_5018119481" evidence="11">
    <location>
        <begin position="39"/>
        <end position="374"/>
    </location>
</feature>
<comment type="subunit">
    <text evidence="2">Homotrimer.</text>
</comment>
<evidence type="ECO:0000256" key="10">
    <source>
        <dbReference type="ARBA" id="ARBA00023237"/>
    </source>
</evidence>
<evidence type="ECO:0000256" key="6">
    <source>
        <dbReference type="ARBA" id="ARBA00022729"/>
    </source>
</evidence>
<dbReference type="GO" id="GO:0009279">
    <property type="term" value="C:cell outer membrane"/>
    <property type="evidence" value="ECO:0007669"/>
    <property type="project" value="UniProtKB-SubCell"/>
</dbReference>
<keyword evidence="3" id="KW-0813">Transport</keyword>
<dbReference type="InterPro" id="IPR002299">
    <property type="entry name" value="Porin_Neis"/>
</dbReference>
<evidence type="ECO:0000313" key="13">
    <source>
        <dbReference type="EMBL" id="RQT14991.1"/>
    </source>
</evidence>
<evidence type="ECO:0000259" key="12">
    <source>
        <dbReference type="Pfam" id="PF13609"/>
    </source>
</evidence>